<dbReference type="Proteomes" id="UP000703038">
    <property type="component" value="Unassembled WGS sequence"/>
</dbReference>
<keyword evidence="1" id="KW-1133">Transmembrane helix</keyword>
<reference evidence="2 3" key="1">
    <citation type="submission" date="2021-01" db="EMBL/GenBank/DDBJ databases">
        <title>Genomics of switchgrass bacterial isolates.</title>
        <authorList>
            <person name="Shade A."/>
        </authorList>
    </citation>
    <scope>NUCLEOTIDE SEQUENCE [LARGE SCALE GENOMIC DNA]</scope>
    <source>
        <strain evidence="2 3">PvP111</strain>
    </source>
</reference>
<keyword evidence="1" id="KW-0812">Transmembrane</keyword>
<proteinExistence type="predicted"/>
<sequence length="186" mass="19817">MTRQWATSVAHAAVLAVVLSLLWHFAAPVTPFDPFTADLGDAPTASISILGYQHAFVTLGPAWLPSSLLIFVACIASFIGTMLLIRNADRHRLASPPARAMAVRWWPMAVSAIIGLSVAAVAAISPPQSRGFGVVDPSSIQARMEDSVLFRESIGIFALLCFAASLLVVLLFAALPARWRPAFAHG</sequence>
<gene>
    <name evidence="2" type="ORF">JOE42_002278</name>
</gene>
<keyword evidence="3" id="KW-1185">Reference proteome</keyword>
<name>A0ABS2KUC1_9NOCA</name>
<feature type="transmembrane region" description="Helical" evidence="1">
    <location>
        <begin position="62"/>
        <end position="85"/>
    </location>
</feature>
<dbReference type="EMBL" id="JAFBBK010000001">
    <property type="protein sequence ID" value="MBM7415545.1"/>
    <property type="molecule type" value="Genomic_DNA"/>
</dbReference>
<evidence type="ECO:0000256" key="1">
    <source>
        <dbReference type="SAM" id="Phobius"/>
    </source>
</evidence>
<feature type="transmembrane region" description="Helical" evidence="1">
    <location>
        <begin position="105"/>
        <end position="124"/>
    </location>
</feature>
<evidence type="ECO:0000313" key="3">
    <source>
        <dbReference type="Proteomes" id="UP000703038"/>
    </source>
</evidence>
<evidence type="ECO:0000313" key="2">
    <source>
        <dbReference type="EMBL" id="MBM7415545.1"/>
    </source>
</evidence>
<protein>
    <submittedName>
        <fullName evidence="2">Uncharacterized protein</fullName>
    </submittedName>
</protein>
<dbReference type="RefSeq" id="WP_204868579.1">
    <property type="nucleotide sequence ID" value="NZ_JAFBBK010000001.1"/>
</dbReference>
<keyword evidence="1" id="KW-0472">Membrane</keyword>
<accession>A0ABS2KUC1</accession>
<comment type="caution">
    <text evidence="2">The sequence shown here is derived from an EMBL/GenBank/DDBJ whole genome shotgun (WGS) entry which is preliminary data.</text>
</comment>
<feature type="transmembrane region" description="Helical" evidence="1">
    <location>
        <begin position="154"/>
        <end position="175"/>
    </location>
</feature>
<organism evidence="2 3">
    <name type="scientific">Rhodococcoides corynebacterioides</name>
    <dbReference type="NCBI Taxonomy" id="53972"/>
    <lineage>
        <taxon>Bacteria</taxon>
        <taxon>Bacillati</taxon>
        <taxon>Actinomycetota</taxon>
        <taxon>Actinomycetes</taxon>
        <taxon>Mycobacteriales</taxon>
        <taxon>Nocardiaceae</taxon>
        <taxon>Rhodococcoides</taxon>
    </lineage>
</organism>